<reference evidence="1 2" key="2">
    <citation type="submission" date="2014-03" db="EMBL/GenBank/DDBJ databases">
        <title>The Genome Sequence of Anncaliia algerae insect isolate PRA339.</title>
        <authorList>
            <consortium name="The Broad Institute Genome Sequencing Platform"/>
            <consortium name="The Broad Institute Genome Sequencing Center for Infectious Disease"/>
            <person name="Cuomo C."/>
            <person name="Becnel J."/>
            <person name="Sanscrainte N."/>
            <person name="Walker B."/>
            <person name="Young S.K."/>
            <person name="Zeng Q."/>
            <person name="Gargeya S."/>
            <person name="Fitzgerald M."/>
            <person name="Haas B."/>
            <person name="Abouelleil A."/>
            <person name="Alvarado L."/>
            <person name="Arachchi H.M."/>
            <person name="Berlin A.M."/>
            <person name="Chapman S.B."/>
            <person name="Dewar J."/>
            <person name="Goldberg J."/>
            <person name="Griggs A."/>
            <person name="Gujja S."/>
            <person name="Hansen M."/>
            <person name="Howarth C."/>
            <person name="Imamovic A."/>
            <person name="Larimer J."/>
            <person name="McCowan C."/>
            <person name="Murphy C."/>
            <person name="Neiman D."/>
            <person name="Pearson M."/>
            <person name="Priest M."/>
            <person name="Roberts A."/>
            <person name="Saif S."/>
            <person name="Shea T."/>
            <person name="Sisk P."/>
            <person name="Sykes S."/>
            <person name="Wortman J."/>
            <person name="Nusbaum C."/>
            <person name="Birren B."/>
        </authorList>
    </citation>
    <scope>NUCLEOTIDE SEQUENCE [LARGE SCALE GENOMIC DNA]</scope>
    <source>
        <strain evidence="1 2">PRA339</strain>
    </source>
</reference>
<keyword evidence="2" id="KW-1185">Reference proteome</keyword>
<dbReference type="HOGENOM" id="CLU_1156125_0_0_1"/>
<name>A0A059EYD7_9MICR</name>
<dbReference type="Proteomes" id="UP000030655">
    <property type="component" value="Unassembled WGS sequence"/>
</dbReference>
<evidence type="ECO:0000313" key="1">
    <source>
        <dbReference type="EMBL" id="KCZ79731.1"/>
    </source>
</evidence>
<proteinExistence type="predicted"/>
<dbReference type="OrthoDB" id="2188012at2759"/>
<dbReference type="AlphaFoldDB" id="A0A059EYD7"/>
<dbReference type="EMBL" id="KK365235">
    <property type="protein sequence ID" value="KCZ79731.1"/>
    <property type="molecule type" value="Genomic_DNA"/>
</dbReference>
<evidence type="ECO:0000313" key="2">
    <source>
        <dbReference type="Proteomes" id="UP000030655"/>
    </source>
</evidence>
<protein>
    <submittedName>
        <fullName evidence="1">Uncharacterized protein</fullName>
    </submittedName>
</protein>
<accession>A0A059EYD7</accession>
<organism evidence="1 2">
    <name type="scientific">Anncaliia algerae PRA339</name>
    <dbReference type="NCBI Taxonomy" id="1288291"/>
    <lineage>
        <taxon>Eukaryota</taxon>
        <taxon>Fungi</taxon>
        <taxon>Fungi incertae sedis</taxon>
        <taxon>Microsporidia</taxon>
        <taxon>Tubulinosematoidea</taxon>
        <taxon>Tubulinosematidae</taxon>
        <taxon>Anncaliia</taxon>
    </lineage>
</organism>
<dbReference type="VEuPathDB" id="MicrosporidiaDB:H312_02879"/>
<sequence>MLLYFYIVKTSLEVLEKLSGRNIKIFLISNPEEFLARRLDYFNDCPFEKASLKFDSKIDSDCKIIKNGKGFHILIGGNALCANNNKVITCSNKMDKWIISSNSIGFTFKKNKLCLNFENRNLELKECTQDANQLFDFLTIPHFISCLEDNSFNQPIDEKQMNKEIKKLEFLNEANDNLTKLIDEKKPINSFEDFAAKTFSKPEDKKKAKKLAKLGKLWSWGNRPKWKFPSINFLDFICPS</sequence>
<gene>
    <name evidence="1" type="ORF">H312_02879</name>
</gene>
<reference evidence="2" key="1">
    <citation type="submission" date="2013-02" db="EMBL/GenBank/DDBJ databases">
        <authorList>
            <consortium name="The Broad Institute Genome Sequencing Platform"/>
            <person name="Cuomo C."/>
            <person name="Becnel J."/>
            <person name="Sanscrainte N."/>
            <person name="Walker B."/>
            <person name="Young S.K."/>
            <person name="Zeng Q."/>
            <person name="Gargeya S."/>
            <person name="Fitzgerald M."/>
            <person name="Haas B."/>
            <person name="Abouelleil A."/>
            <person name="Alvarado L."/>
            <person name="Arachchi H.M."/>
            <person name="Berlin A.M."/>
            <person name="Chapman S.B."/>
            <person name="Dewar J."/>
            <person name="Goldberg J."/>
            <person name="Griggs A."/>
            <person name="Gujja S."/>
            <person name="Hansen M."/>
            <person name="Howarth C."/>
            <person name="Imamovic A."/>
            <person name="Larimer J."/>
            <person name="McCowan C."/>
            <person name="Murphy C."/>
            <person name="Neiman D."/>
            <person name="Pearson M."/>
            <person name="Priest M."/>
            <person name="Roberts A."/>
            <person name="Saif S."/>
            <person name="Shea T."/>
            <person name="Sisk P."/>
            <person name="Sykes S."/>
            <person name="Wortman J."/>
            <person name="Nusbaum C."/>
            <person name="Birren B."/>
        </authorList>
    </citation>
    <scope>NUCLEOTIDE SEQUENCE [LARGE SCALE GENOMIC DNA]</scope>
    <source>
        <strain evidence="2">PRA339</strain>
    </source>
</reference>